<evidence type="ECO:0000256" key="4">
    <source>
        <dbReference type="ARBA" id="ARBA00022833"/>
    </source>
</evidence>
<dbReference type="SMART" id="SM00947">
    <property type="entry name" value="Pro_CA"/>
    <property type="match status" value="1"/>
</dbReference>
<evidence type="ECO:0000256" key="3">
    <source>
        <dbReference type="ARBA" id="ARBA00022723"/>
    </source>
</evidence>
<reference evidence="9" key="1">
    <citation type="submission" date="2020-11" db="EMBL/GenBank/DDBJ databases">
        <authorList>
            <person name="Kim M.K."/>
        </authorList>
    </citation>
    <scope>NUCLEOTIDE SEQUENCE</scope>
    <source>
        <strain evidence="9">BT350</strain>
    </source>
</reference>
<dbReference type="CDD" id="cd00884">
    <property type="entry name" value="beta_CA_cladeB"/>
    <property type="match status" value="1"/>
</dbReference>
<comment type="cofactor">
    <cofactor evidence="7">
        <name>Zn(2+)</name>
        <dbReference type="ChEBI" id="CHEBI:29105"/>
    </cofactor>
    <text evidence="7">Binds 1 zinc ion per subunit.</text>
</comment>
<sequence length="226" mass="24709">MFPDRLTEGYRSFLDERFAREKGRYESLAERGQSPEIMVVGCCDSRVSPEVIFDASPGELFVVRNVANLVPPYETGGDYHGTSAALEFAVQALRVKHIVVMGHARCGGIRAFADDSAPLSPGDFIGRWMNLIAPAAEKIGPRTGDAAEYQARLELAAIENSLKNLMTFPCVRILTERGKLQLHGAYFGVATGVLMIRDPETGAFKPAVEDMPERVSMFSAREAGPL</sequence>
<protein>
    <recommendedName>
        <fullName evidence="2 8">Carbonic anhydrase</fullName>
        <ecNumber evidence="2 8">4.2.1.1</ecNumber>
    </recommendedName>
    <alternativeName>
        <fullName evidence="8">Carbonate dehydratase</fullName>
    </alternativeName>
</protein>
<evidence type="ECO:0000256" key="8">
    <source>
        <dbReference type="RuleBase" id="RU003956"/>
    </source>
</evidence>
<evidence type="ECO:0000256" key="6">
    <source>
        <dbReference type="ARBA" id="ARBA00048348"/>
    </source>
</evidence>
<dbReference type="InterPro" id="IPR015892">
    <property type="entry name" value="Carbonic_anhydrase_CS"/>
</dbReference>
<evidence type="ECO:0000313" key="9">
    <source>
        <dbReference type="EMBL" id="MBF9233012.1"/>
    </source>
</evidence>
<dbReference type="RefSeq" id="WP_196270991.1">
    <property type="nucleotide sequence ID" value="NZ_JADQDO010000002.1"/>
</dbReference>
<dbReference type="EMBL" id="JADQDO010000002">
    <property type="protein sequence ID" value="MBF9233012.1"/>
    <property type="molecule type" value="Genomic_DNA"/>
</dbReference>
<comment type="catalytic activity">
    <reaction evidence="6 8">
        <text>hydrogencarbonate + H(+) = CO2 + H2O</text>
        <dbReference type="Rhea" id="RHEA:10748"/>
        <dbReference type="ChEBI" id="CHEBI:15377"/>
        <dbReference type="ChEBI" id="CHEBI:15378"/>
        <dbReference type="ChEBI" id="CHEBI:16526"/>
        <dbReference type="ChEBI" id="CHEBI:17544"/>
        <dbReference type="EC" id="4.2.1.1"/>
    </reaction>
</comment>
<dbReference type="PROSITE" id="PS00705">
    <property type="entry name" value="PROK_CO2_ANHYDRASE_2"/>
    <property type="match status" value="1"/>
</dbReference>
<dbReference type="Gene3D" id="3.40.1050.10">
    <property type="entry name" value="Carbonic anhydrase"/>
    <property type="match status" value="1"/>
</dbReference>
<evidence type="ECO:0000256" key="2">
    <source>
        <dbReference type="ARBA" id="ARBA00012925"/>
    </source>
</evidence>
<dbReference type="AlphaFoldDB" id="A0A931BUE3"/>
<organism evidence="9 10">
    <name type="scientific">Microvirga alba</name>
    <dbReference type="NCBI Taxonomy" id="2791025"/>
    <lineage>
        <taxon>Bacteria</taxon>
        <taxon>Pseudomonadati</taxon>
        <taxon>Pseudomonadota</taxon>
        <taxon>Alphaproteobacteria</taxon>
        <taxon>Hyphomicrobiales</taxon>
        <taxon>Methylobacteriaceae</taxon>
        <taxon>Microvirga</taxon>
    </lineage>
</organism>
<name>A0A931BUE3_9HYPH</name>
<evidence type="ECO:0000256" key="1">
    <source>
        <dbReference type="ARBA" id="ARBA00006217"/>
    </source>
</evidence>
<gene>
    <name evidence="9" type="ORF">I2H38_06430</name>
</gene>
<feature type="binding site" evidence="7">
    <location>
        <position position="42"/>
    </location>
    <ligand>
        <name>Zn(2+)</name>
        <dbReference type="ChEBI" id="CHEBI:29105"/>
    </ligand>
</feature>
<dbReference type="GO" id="GO:0008270">
    <property type="term" value="F:zinc ion binding"/>
    <property type="evidence" value="ECO:0007669"/>
    <property type="project" value="UniProtKB-UniRule"/>
</dbReference>
<evidence type="ECO:0000256" key="7">
    <source>
        <dbReference type="PIRSR" id="PIRSR601765-1"/>
    </source>
</evidence>
<keyword evidence="3 7" id="KW-0479">Metal-binding</keyword>
<feature type="binding site" evidence="7">
    <location>
        <position position="44"/>
    </location>
    <ligand>
        <name>Zn(2+)</name>
        <dbReference type="ChEBI" id="CHEBI:29105"/>
    </ligand>
</feature>
<comment type="function">
    <text evidence="8">Reversible hydration of carbon dioxide.</text>
</comment>
<dbReference type="PANTHER" id="PTHR11002">
    <property type="entry name" value="CARBONIC ANHYDRASE"/>
    <property type="match status" value="1"/>
</dbReference>
<comment type="caution">
    <text evidence="9">The sequence shown here is derived from an EMBL/GenBank/DDBJ whole genome shotgun (WGS) entry which is preliminary data.</text>
</comment>
<proteinExistence type="inferred from homology"/>
<keyword evidence="10" id="KW-1185">Reference proteome</keyword>
<keyword evidence="4 7" id="KW-0862">Zinc</keyword>
<evidence type="ECO:0000256" key="5">
    <source>
        <dbReference type="ARBA" id="ARBA00023239"/>
    </source>
</evidence>
<dbReference type="EC" id="4.2.1.1" evidence="2 8"/>
<accession>A0A931BUE3</accession>
<dbReference type="InterPro" id="IPR045066">
    <property type="entry name" value="Beta_CA_cladeB"/>
</dbReference>
<dbReference type="GO" id="GO:0004089">
    <property type="term" value="F:carbonate dehydratase activity"/>
    <property type="evidence" value="ECO:0007669"/>
    <property type="project" value="UniProtKB-UniRule"/>
</dbReference>
<dbReference type="PANTHER" id="PTHR11002:SF76">
    <property type="entry name" value="CARBONIC ANHYDRASE"/>
    <property type="match status" value="1"/>
</dbReference>
<dbReference type="Proteomes" id="UP000599312">
    <property type="component" value="Unassembled WGS sequence"/>
</dbReference>
<comment type="similarity">
    <text evidence="1 8">Belongs to the beta-class carbonic anhydrase family.</text>
</comment>
<feature type="binding site" evidence="7">
    <location>
        <position position="106"/>
    </location>
    <ligand>
        <name>Zn(2+)</name>
        <dbReference type="ChEBI" id="CHEBI:29105"/>
    </ligand>
</feature>
<dbReference type="InterPro" id="IPR036874">
    <property type="entry name" value="Carbonic_anhydrase_sf"/>
</dbReference>
<dbReference type="Pfam" id="PF00484">
    <property type="entry name" value="Pro_CA"/>
    <property type="match status" value="1"/>
</dbReference>
<evidence type="ECO:0000313" key="10">
    <source>
        <dbReference type="Proteomes" id="UP000599312"/>
    </source>
</evidence>
<dbReference type="InterPro" id="IPR001765">
    <property type="entry name" value="Carbonic_anhydrase"/>
</dbReference>
<feature type="binding site" evidence="7">
    <location>
        <position position="103"/>
    </location>
    <ligand>
        <name>Zn(2+)</name>
        <dbReference type="ChEBI" id="CHEBI:29105"/>
    </ligand>
</feature>
<dbReference type="GO" id="GO:0015976">
    <property type="term" value="P:carbon utilization"/>
    <property type="evidence" value="ECO:0007669"/>
    <property type="project" value="InterPro"/>
</dbReference>
<dbReference type="SUPFAM" id="SSF53056">
    <property type="entry name" value="beta-carbonic anhydrase, cab"/>
    <property type="match status" value="1"/>
</dbReference>
<keyword evidence="5 8" id="KW-0456">Lyase</keyword>